<evidence type="ECO:0000313" key="3">
    <source>
        <dbReference type="EMBL" id="CAE0236431.1"/>
    </source>
</evidence>
<dbReference type="AlphaFoldDB" id="A0A7S3CT04"/>
<dbReference type="EMBL" id="HBIA01016515">
    <property type="protein sequence ID" value="CAE0236431.1"/>
    <property type="molecule type" value="Transcribed_RNA"/>
</dbReference>
<feature type="chain" id="PRO_5031421161" evidence="2">
    <location>
        <begin position="26"/>
        <end position="224"/>
    </location>
</feature>
<accession>A0A7S3CT04</accession>
<keyword evidence="2" id="KW-0732">Signal</keyword>
<sequence length="224" mass="24185">MDVPFLKLLAALLALLLLSLVVILALPSSQSGLVPETTTTDQGTSSGSGETEGLVCAETEYLDSEYGKCRARFQEQTLWTSLPSVNECEGEFVSKELDLGGQYKGLEKATARSNRCVAALQAGGLVVLRVELAAGYTRDSDPAAYAAPEGYRYLYYDELLAADNAALISRINTNLEEQNNDGAKVGLVNGWIDGSSFEKQCGKEASAPYYSHLIMISECYPLME</sequence>
<organism evidence="3">
    <name type="scientific">Strombidium rassoulzadegani</name>
    <dbReference type="NCBI Taxonomy" id="1082188"/>
    <lineage>
        <taxon>Eukaryota</taxon>
        <taxon>Sar</taxon>
        <taxon>Alveolata</taxon>
        <taxon>Ciliophora</taxon>
        <taxon>Intramacronucleata</taxon>
        <taxon>Spirotrichea</taxon>
        <taxon>Oligotrichia</taxon>
        <taxon>Strombidiidae</taxon>
        <taxon>Strombidium</taxon>
    </lineage>
</organism>
<gene>
    <name evidence="3" type="ORF">SRAS04492_LOCUS8238</name>
</gene>
<feature type="compositionally biased region" description="Low complexity" evidence="1">
    <location>
        <begin position="36"/>
        <end position="51"/>
    </location>
</feature>
<feature type="signal peptide" evidence="2">
    <location>
        <begin position="1"/>
        <end position="25"/>
    </location>
</feature>
<proteinExistence type="predicted"/>
<protein>
    <submittedName>
        <fullName evidence="3">Uncharacterized protein</fullName>
    </submittedName>
</protein>
<reference evidence="3" key="1">
    <citation type="submission" date="2021-01" db="EMBL/GenBank/DDBJ databases">
        <authorList>
            <person name="Corre E."/>
            <person name="Pelletier E."/>
            <person name="Niang G."/>
            <person name="Scheremetjew M."/>
            <person name="Finn R."/>
            <person name="Kale V."/>
            <person name="Holt S."/>
            <person name="Cochrane G."/>
            <person name="Meng A."/>
            <person name="Brown T."/>
            <person name="Cohen L."/>
        </authorList>
    </citation>
    <scope>NUCLEOTIDE SEQUENCE</scope>
    <source>
        <strain evidence="3">Ras09</strain>
    </source>
</reference>
<feature type="region of interest" description="Disordered" evidence="1">
    <location>
        <begin position="32"/>
        <end position="51"/>
    </location>
</feature>
<name>A0A7S3CT04_9SPIT</name>
<evidence type="ECO:0000256" key="2">
    <source>
        <dbReference type="SAM" id="SignalP"/>
    </source>
</evidence>
<evidence type="ECO:0000256" key="1">
    <source>
        <dbReference type="SAM" id="MobiDB-lite"/>
    </source>
</evidence>